<dbReference type="Pfam" id="PF06327">
    <property type="entry name" value="Adcy_cons_dom"/>
    <property type="match status" value="1"/>
</dbReference>
<dbReference type="PIRSF" id="PIRSF039050">
    <property type="entry name" value="Ade_cyc"/>
    <property type="match status" value="1"/>
</dbReference>
<keyword evidence="23 34" id="KW-0472">Membrane</keyword>
<keyword evidence="18 34" id="KW-0067">ATP-binding</keyword>
<dbReference type="GeneID" id="117541104"/>
<evidence type="ECO:0000256" key="8">
    <source>
        <dbReference type="ARBA" id="ARBA00004345"/>
    </source>
</evidence>
<comment type="function">
    <text evidence="34">Catalyzes the formation of the signaling molecule cAMP in response to G-protein signaling.</text>
</comment>
<dbReference type="GO" id="GO:0016323">
    <property type="term" value="C:basolateral plasma membrane"/>
    <property type="evidence" value="ECO:0007669"/>
    <property type="project" value="UniProtKB-SubCell"/>
</dbReference>
<feature type="transmembrane region" description="Helical" evidence="38">
    <location>
        <begin position="140"/>
        <end position="161"/>
    </location>
</feature>
<feature type="compositionally biased region" description="Basic and acidic residues" evidence="37">
    <location>
        <begin position="1213"/>
        <end position="1226"/>
    </location>
</feature>
<proteinExistence type="inferred from homology"/>
<feature type="transmembrane region" description="Helical" evidence="38">
    <location>
        <begin position="197"/>
        <end position="216"/>
    </location>
</feature>
<feature type="compositionally biased region" description="Basic and acidic residues" evidence="37">
    <location>
        <begin position="49"/>
        <end position="62"/>
    </location>
</feature>
<evidence type="ECO:0000256" key="13">
    <source>
        <dbReference type="ARBA" id="ARBA00022553"/>
    </source>
</evidence>
<dbReference type="InterPro" id="IPR009398">
    <property type="entry name" value="Adcy_conserved_dom"/>
</dbReference>
<dbReference type="SUPFAM" id="SSF55073">
    <property type="entry name" value="Nucleotide cyclase"/>
    <property type="match status" value="2"/>
</dbReference>
<dbReference type="FunFam" id="3.30.70.1230:FF:000011">
    <property type="entry name" value="Adenylate cyclase"/>
    <property type="match status" value="1"/>
</dbReference>
<feature type="binding site" evidence="35">
    <location>
        <begin position="377"/>
        <end position="382"/>
    </location>
    <ligand>
        <name>ATP</name>
        <dbReference type="ChEBI" id="CHEBI:30616"/>
    </ligand>
</feature>
<keyword evidence="27 34" id="KW-0456">Lyase</keyword>
<feature type="transmembrane region" description="Helical" evidence="38">
    <location>
        <begin position="686"/>
        <end position="703"/>
    </location>
</feature>
<keyword evidence="16" id="KW-0677">Repeat</keyword>
<feature type="binding site" evidence="35">
    <location>
        <begin position="1080"/>
        <end position="1082"/>
    </location>
    <ligand>
        <name>ATP</name>
        <dbReference type="ChEBI" id="CHEBI:30616"/>
    </ligand>
</feature>
<keyword evidence="19 34" id="KW-0460">Magnesium</keyword>
<dbReference type="InterPro" id="IPR018297">
    <property type="entry name" value="A/G_cyclase_CS"/>
</dbReference>
<dbReference type="CDD" id="cd07302">
    <property type="entry name" value="CHD"/>
    <property type="match status" value="2"/>
</dbReference>
<dbReference type="GO" id="GO:0050796">
    <property type="term" value="P:regulation of insulin secretion"/>
    <property type="evidence" value="ECO:0007669"/>
    <property type="project" value="UniProtKB-ARBA"/>
</dbReference>
<evidence type="ECO:0000256" key="2">
    <source>
        <dbReference type="ARBA" id="ARBA00001936"/>
    </source>
</evidence>
<dbReference type="PANTHER" id="PTHR45627:SF5">
    <property type="entry name" value="ADENYLATE CYCLASE"/>
    <property type="match status" value="1"/>
</dbReference>
<accession>A0A6P8TJ99</accession>
<evidence type="ECO:0000256" key="15">
    <source>
        <dbReference type="ARBA" id="ARBA00022723"/>
    </source>
</evidence>
<evidence type="ECO:0000256" key="24">
    <source>
        <dbReference type="ARBA" id="ARBA00023176"/>
    </source>
</evidence>
<dbReference type="PROSITE" id="PS50125">
    <property type="entry name" value="GUANYLATE_CYCLASE_2"/>
    <property type="match status" value="2"/>
</dbReference>
<dbReference type="InterPro" id="IPR032628">
    <property type="entry name" value="AC_N"/>
</dbReference>
<comment type="function">
    <text evidence="33">Catalyzes the formation of cAMP in response to calcium entry leadings to cAMP signaling activation that affect processes suche as synaptic plasticity and insulin secretion. Plays a role in many brain functions, such as learning, memory, drug addiction, and anxiety modulation through regulation of synaptic plasticity by modulating long-term memory and long-term potentiation (LTP) through CREB transcription factor activity modulation. Plays a central role in insulin secretion by controlling glucose homeostasis through glucagon-like peptide 1 and glucose signaling pathway and maintains insulin secretion through calcium-dependent PKA activation leading to vesicle pool replenishment. Also, allows PTGER3 to induce potentiation of PTGER4-mediated PLA2 secretion by switching from a negative to a positive regulation, during the IL1B induced-dedifferentiation of smooth muscle cells.</text>
</comment>
<evidence type="ECO:0000259" key="39">
    <source>
        <dbReference type="PROSITE" id="PS50125"/>
    </source>
</evidence>
<dbReference type="Pfam" id="PF00211">
    <property type="entry name" value="Guanylate_cyc"/>
    <property type="match status" value="2"/>
</dbReference>
<feature type="transmembrane region" description="Helical" evidence="38">
    <location>
        <begin position="831"/>
        <end position="851"/>
    </location>
</feature>
<keyword evidence="28" id="KW-0966">Cell projection</keyword>
<evidence type="ECO:0000256" key="7">
    <source>
        <dbReference type="ARBA" id="ARBA00004285"/>
    </source>
</evidence>
<dbReference type="AlphaFoldDB" id="A0A6P8TJ99"/>
<comment type="cofactor">
    <cofactor evidence="3 34">
        <name>Mg(2+)</name>
        <dbReference type="ChEBI" id="CHEBI:18420"/>
    </cofactor>
</comment>
<evidence type="ECO:0000256" key="38">
    <source>
        <dbReference type="SAM" id="Phobius"/>
    </source>
</evidence>
<keyword evidence="20 38" id="KW-1133">Transmembrane helix</keyword>
<evidence type="ECO:0000256" key="12">
    <source>
        <dbReference type="ARBA" id="ARBA00022481"/>
    </source>
</evidence>
<evidence type="ECO:0000256" key="31">
    <source>
        <dbReference type="ARBA" id="ARBA00034111"/>
    </source>
</evidence>
<sequence length="1226" mass="138844">MELSEVRCSSASEDLYTINPSRPKRLLWQNAVRHITEQRFIHEQGGGVEVKHEPYDPQEKTRTSVGGGHNNGGTKVFPARASSDLGFLQIDCAPSNSDFFLNWGYTYRGVIFPTLRNAFKSRDLERLYQRYFLGQRRKSVVVMNILDIVTKITLLVLHLTLASSPMDPIKGTLLGLFTGIEAVICALVVVRKDSTSHAYLQWSGALSWMVMVLQMLAAGLGFGLLGDGVGYVLFTLFATYSMLPLPLTWAITAGLTTSALHILVQMLTSHNAPLSSNQVAAQAVLFLCMNTAGVFISYLSDRAQRQAFLETRRCIEARLRLETENQRQERLVLSVLPRFVVLEMINDMTNVDDEHLQHQFHRIYIHRYENVSILFADVKGFTNLSTTLSAQELVRMLNELFARFDRLAHVKLLKDVRMFSRRNTLSEIKILGDCYYCVSGLPEPDMDHAHCCVEMGLSMIKTIRYVRSRTKHDIDMRIGIHSGSVLCGVLGLRKWQFDVWSWDVDIANKLESGGIPGRIHISKAALDCLNGDYEVEEGHGKDRNDFLRRHNIETFLIKQPEESTLSLPEDIMKEASSSSDRRASSTTFNEASWSPELPFDNIVGKQNTLAALTRNSINLLPNHLAQALHVHSGPEEINKRIENAIDLRSGDKLRREHIKPFSLMFKDCSLEEKYSQMRDEVFKSNLVCAFIVLIFITTIQGLLPSARMVTMVVQFSILIVLHSCLVLVTTAEDYKCLPLVLRKACCWINETYAARNVIIFISILINFLAAMINILWCDFDKSGSGFRNQTFNESTSIPDICFYPEYFVFTGVLAMVTCAVFLRLNSVLKLAVLLVMIGVYSLLTEAFYTSLFLRYDTVHKNTENFLGTKETSLLLMAMFLLAVFYHGQQLEYTARLDFLWRVQAKEEINEMKELREHNENMLRNILPSHVARHFLEKDRDNEELYSQSYDSVGVMFASIPGFADFYSQTEMNNQGVECLRLLNEIIADFDELLGEDRFQDIEKIKTIGSTYMAVSGLSPEKQQCEDKWGHLCELADFAIALNESIQEINKHSFNNFELRIGMAHGSVVAGVIGAKKPQYDIWGKTVNLSSRMDSTGVSGKIQVPEDTFLILKERGFAFEYRGEIYVKGISEQEGKIRTHFLSGRVQPNPLIMQPRKITGQYSLAAVVLGLVQSLNRQKQKQILNENNNSGIMKGHHHYNRRTLLAPGTSESGGGHHTEPADKTELS</sequence>
<evidence type="ECO:0000256" key="11">
    <source>
        <dbReference type="ARBA" id="ARBA00022475"/>
    </source>
</evidence>
<feature type="domain" description="Guanylate cyclase" evidence="39">
    <location>
        <begin position="953"/>
        <end position="1093"/>
    </location>
</feature>
<dbReference type="GO" id="GO:0005901">
    <property type="term" value="C:caveola"/>
    <property type="evidence" value="ECO:0007669"/>
    <property type="project" value="UniProtKB-SubCell"/>
</dbReference>
<comment type="subcellular location">
    <subcellularLocation>
        <location evidence="5">Apical cell membrane</location>
    </subcellularLocation>
    <subcellularLocation>
        <location evidence="4">Basolateral cell membrane</location>
    </subcellularLocation>
    <subcellularLocation>
        <location evidence="10">Cell membrane</location>
        <topology evidence="10">Multi-pass membrane protein</topology>
    </subcellularLocation>
    <subcellularLocation>
        <location evidence="6">Cell projection</location>
        <location evidence="6">Dendrite</location>
    </subcellularLocation>
    <subcellularLocation>
        <location evidence="9">Cytoplasmic vesicle</location>
        <location evidence="9">Clathrin-coated vesicle membrane</location>
    </subcellularLocation>
    <subcellularLocation>
        <location evidence="7">Membrane raft</location>
    </subcellularLocation>
    <subcellularLocation>
        <location evidence="8">Membrane</location>
        <location evidence="8">Caveola</location>
    </subcellularLocation>
    <subcellularLocation>
        <location evidence="32">Membrane</location>
        <location evidence="32">Coated pit</location>
    </subcellularLocation>
    <subcellularLocation>
        <location evidence="30">Postsynaptic density</location>
    </subcellularLocation>
    <subcellularLocation>
        <location evidence="31">Presynaptic cell membrane</location>
    </subcellularLocation>
</comment>
<dbReference type="InterPro" id="IPR001054">
    <property type="entry name" value="A/G_cyclase"/>
</dbReference>
<keyword evidence="22" id="KW-0770">Synapse</keyword>
<keyword evidence="29" id="KW-0968">Cytoplasmic vesicle</keyword>
<evidence type="ECO:0000256" key="33">
    <source>
        <dbReference type="ARBA" id="ARBA00058052"/>
    </source>
</evidence>
<reference evidence="41" key="1">
    <citation type="submission" date="2025-08" db="UniProtKB">
        <authorList>
            <consortium name="RefSeq"/>
        </authorList>
    </citation>
    <scope>IDENTIFICATION</scope>
</reference>
<dbReference type="Gene3D" id="3.30.70.1230">
    <property type="entry name" value="Nucleotide cyclase"/>
    <property type="match status" value="2"/>
</dbReference>
<dbReference type="GO" id="GO:0014069">
    <property type="term" value="C:postsynaptic density"/>
    <property type="evidence" value="ECO:0007669"/>
    <property type="project" value="UniProtKB-SubCell"/>
</dbReference>
<evidence type="ECO:0000256" key="5">
    <source>
        <dbReference type="ARBA" id="ARBA00004221"/>
    </source>
</evidence>
<dbReference type="GO" id="GO:0006171">
    <property type="term" value="P:cAMP biosynthetic process"/>
    <property type="evidence" value="ECO:0007669"/>
    <property type="project" value="UniProtKB-KW"/>
</dbReference>
<protein>
    <recommendedName>
        <fullName evidence="34">adenylate cyclase</fullName>
        <ecNumber evidence="34">4.6.1.1</ecNumber>
    </recommendedName>
</protein>
<evidence type="ECO:0000256" key="23">
    <source>
        <dbReference type="ARBA" id="ARBA00023136"/>
    </source>
</evidence>
<dbReference type="InterPro" id="IPR030672">
    <property type="entry name" value="Adcy"/>
</dbReference>
<evidence type="ECO:0000256" key="19">
    <source>
        <dbReference type="ARBA" id="ARBA00022842"/>
    </source>
</evidence>
<dbReference type="GO" id="GO:0035556">
    <property type="term" value="P:intracellular signal transduction"/>
    <property type="evidence" value="ECO:0007669"/>
    <property type="project" value="InterPro"/>
</dbReference>
<evidence type="ECO:0000256" key="34">
    <source>
        <dbReference type="PIRNR" id="PIRNR039050"/>
    </source>
</evidence>
<dbReference type="GO" id="GO:0004016">
    <property type="term" value="F:adenylate cyclase activity"/>
    <property type="evidence" value="ECO:0007669"/>
    <property type="project" value="UniProtKB-EC"/>
</dbReference>
<evidence type="ECO:0000256" key="36">
    <source>
        <dbReference type="RuleBase" id="RU000405"/>
    </source>
</evidence>
<feature type="transmembrane region" description="Helical" evidence="38">
    <location>
        <begin position="173"/>
        <end position="190"/>
    </location>
</feature>
<evidence type="ECO:0000256" key="20">
    <source>
        <dbReference type="ARBA" id="ARBA00022989"/>
    </source>
</evidence>
<dbReference type="GO" id="GO:0046872">
    <property type="term" value="F:metal ion binding"/>
    <property type="evidence" value="ECO:0007669"/>
    <property type="project" value="UniProtKB-KW"/>
</dbReference>
<keyword evidence="24" id="KW-0168">Coated pit</keyword>
<dbReference type="InterPro" id="IPR029787">
    <property type="entry name" value="Nucleotide_cyclase"/>
</dbReference>
<dbReference type="KEGG" id="gacu:117541104"/>
<evidence type="ECO:0000256" key="37">
    <source>
        <dbReference type="SAM" id="MobiDB-lite"/>
    </source>
</evidence>
<evidence type="ECO:0000256" key="10">
    <source>
        <dbReference type="ARBA" id="ARBA00004651"/>
    </source>
</evidence>
<keyword evidence="21 34" id="KW-0115">cAMP biosynthesis</keyword>
<evidence type="ECO:0000256" key="1">
    <source>
        <dbReference type="ARBA" id="ARBA00001593"/>
    </source>
</evidence>
<feature type="binding site" evidence="35">
    <location>
        <begin position="1087"/>
        <end position="1091"/>
    </location>
    <ligand>
        <name>ATP</name>
        <dbReference type="ChEBI" id="CHEBI:30616"/>
    </ligand>
</feature>
<feature type="region of interest" description="Disordered" evidence="37">
    <location>
        <begin position="572"/>
        <end position="591"/>
    </location>
</feature>
<evidence type="ECO:0000256" key="17">
    <source>
        <dbReference type="ARBA" id="ARBA00022741"/>
    </source>
</evidence>
<evidence type="ECO:0000313" key="40">
    <source>
        <dbReference type="Proteomes" id="UP000515161"/>
    </source>
</evidence>
<dbReference type="OrthoDB" id="10006362at2759"/>
<evidence type="ECO:0000256" key="28">
    <source>
        <dbReference type="ARBA" id="ARBA00023273"/>
    </source>
</evidence>
<feature type="binding site" evidence="35">
    <location>
        <position position="1005"/>
    </location>
    <ligand>
        <name>ATP</name>
        <dbReference type="ChEBI" id="CHEBI:30616"/>
    </ligand>
</feature>
<dbReference type="GO" id="GO:0030425">
    <property type="term" value="C:dendrite"/>
    <property type="evidence" value="ECO:0007669"/>
    <property type="project" value="UniProtKB-SubCell"/>
</dbReference>
<feature type="binding site" evidence="35">
    <location>
        <begin position="431"/>
        <end position="433"/>
    </location>
    <ligand>
        <name>ATP</name>
        <dbReference type="ChEBI" id="CHEBI:30616"/>
    </ligand>
</feature>
<evidence type="ECO:0000256" key="21">
    <source>
        <dbReference type="ARBA" id="ARBA00022998"/>
    </source>
</evidence>
<evidence type="ECO:0000256" key="29">
    <source>
        <dbReference type="ARBA" id="ARBA00023329"/>
    </source>
</evidence>
<keyword evidence="15 34" id="KW-0479">Metal-binding</keyword>
<dbReference type="Pfam" id="PF16214">
    <property type="entry name" value="AC_N"/>
    <property type="match status" value="1"/>
</dbReference>
<name>A0A6P8TJ99_GYMAC</name>
<comment type="similarity">
    <text evidence="34 36">Belongs to the adenylyl cyclase class-4/guanylyl cyclase family.</text>
</comment>
<dbReference type="CTD" id="114"/>
<evidence type="ECO:0000256" key="4">
    <source>
        <dbReference type="ARBA" id="ARBA00004187"/>
    </source>
</evidence>
<dbReference type="GO" id="GO:0005905">
    <property type="term" value="C:clathrin-coated pit"/>
    <property type="evidence" value="ECO:0007669"/>
    <property type="project" value="UniProtKB-KW"/>
</dbReference>
<dbReference type="EC" id="4.6.1.1" evidence="34"/>
<evidence type="ECO:0000256" key="26">
    <source>
        <dbReference type="ARBA" id="ARBA00023211"/>
    </source>
</evidence>
<feature type="transmembrane region" description="Helical" evidence="38">
    <location>
        <begin position="247"/>
        <end position="267"/>
    </location>
</feature>
<dbReference type="PANTHER" id="PTHR45627">
    <property type="entry name" value="ADENYLATE CYCLASE TYPE 1"/>
    <property type="match status" value="1"/>
</dbReference>
<comment type="cofactor">
    <cofactor evidence="2">
        <name>Mn(2+)</name>
        <dbReference type="ChEBI" id="CHEBI:29035"/>
    </cofactor>
</comment>
<keyword evidence="40" id="KW-1185">Reference proteome</keyword>
<feature type="domain" description="Guanylate cyclase" evidence="39">
    <location>
        <begin position="372"/>
        <end position="511"/>
    </location>
</feature>
<keyword evidence="12" id="KW-0488">Methylation</keyword>
<evidence type="ECO:0000256" key="14">
    <source>
        <dbReference type="ARBA" id="ARBA00022692"/>
    </source>
</evidence>
<evidence type="ECO:0000256" key="25">
    <source>
        <dbReference type="ARBA" id="ARBA00023180"/>
    </source>
</evidence>
<dbReference type="PROSITE" id="PS00452">
    <property type="entry name" value="GUANYLATE_CYCLASE_1"/>
    <property type="match status" value="2"/>
</dbReference>
<feature type="transmembrane region" description="Helical" evidence="38">
    <location>
        <begin position="752"/>
        <end position="776"/>
    </location>
</feature>
<evidence type="ECO:0000256" key="9">
    <source>
        <dbReference type="ARBA" id="ARBA00004640"/>
    </source>
</evidence>
<evidence type="ECO:0000256" key="30">
    <source>
        <dbReference type="ARBA" id="ARBA00034105"/>
    </source>
</evidence>
<keyword evidence="11" id="KW-1003">Cell membrane</keyword>
<feature type="transmembrane region" description="Helical" evidence="38">
    <location>
        <begin position="709"/>
        <end position="731"/>
    </location>
</feature>
<keyword evidence="13" id="KW-0597">Phosphoprotein</keyword>
<dbReference type="GO" id="GO:0042734">
    <property type="term" value="C:presynaptic membrane"/>
    <property type="evidence" value="ECO:0007669"/>
    <property type="project" value="UniProtKB-SubCell"/>
</dbReference>
<organism evidence="40 41">
    <name type="scientific">Gymnodraco acuticeps</name>
    <name type="common">Antarctic dragonfish</name>
    <dbReference type="NCBI Taxonomy" id="8218"/>
    <lineage>
        <taxon>Eukaryota</taxon>
        <taxon>Metazoa</taxon>
        <taxon>Chordata</taxon>
        <taxon>Craniata</taxon>
        <taxon>Vertebrata</taxon>
        <taxon>Euteleostomi</taxon>
        <taxon>Actinopterygii</taxon>
        <taxon>Neopterygii</taxon>
        <taxon>Teleostei</taxon>
        <taxon>Neoteleostei</taxon>
        <taxon>Acanthomorphata</taxon>
        <taxon>Eupercaria</taxon>
        <taxon>Perciformes</taxon>
        <taxon>Notothenioidei</taxon>
        <taxon>Bathydraconidae</taxon>
        <taxon>Gymnodraco</taxon>
    </lineage>
</organism>
<keyword evidence="14 38" id="KW-0812">Transmembrane</keyword>
<keyword evidence="26" id="KW-0464">Manganese</keyword>
<evidence type="ECO:0000256" key="22">
    <source>
        <dbReference type="ARBA" id="ARBA00023018"/>
    </source>
</evidence>
<dbReference type="Proteomes" id="UP000515161">
    <property type="component" value="Unplaced"/>
</dbReference>
<evidence type="ECO:0000256" key="16">
    <source>
        <dbReference type="ARBA" id="ARBA00022737"/>
    </source>
</evidence>
<feature type="binding site" evidence="35">
    <location>
        <position position="1127"/>
    </location>
    <ligand>
        <name>ATP</name>
        <dbReference type="ChEBI" id="CHEBI:30616"/>
    </ligand>
</feature>
<feature type="transmembrane region" description="Helical" evidence="38">
    <location>
        <begin position="806"/>
        <end position="824"/>
    </location>
</feature>
<dbReference type="GO" id="GO:0016324">
    <property type="term" value="C:apical plasma membrane"/>
    <property type="evidence" value="ECO:0007669"/>
    <property type="project" value="UniProtKB-SubCell"/>
</dbReference>
<dbReference type="InParanoid" id="A0A6P8TJ99"/>
<evidence type="ECO:0000256" key="3">
    <source>
        <dbReference type="ARBA" id="ARBA00001946"/>
    </source>
</evidence>
<evidence type="ECO:0000256" key="27">
    <source>
        <dbReference type="ARBA" id="ARBA00023239"/>
    </source>
</evidence>
<dbReference type="GO" id="GO:0007189">
    <property type="term" value="P:adenylate cyclase-activating G protein-coupled receptor signaling pathway"/>
    <property type="evidence" value="ECO:0007669"/>
    <property type="project" value="TreeGrafter"/>
</dbReference>
<evidence type="ECO:0000256" key="35">
    <source>
        <dbReference type="PIRSR" id="PIRSR039050-50"/>
    </source>
</evidence>
<evidence type="ECO:0000256" key="6">
    <source>
        <dbReference type="ARBA" id="ARBA00004279"/>
    </source>
</evidence>
<dbReference type="SMART" id="SM00044">
    <property type="entry name" value="CYCc"/>
    <property type="match status" value="2"/>
</dbReference>
<evidence type="ECO:0000256" key="18">
    <source>
        <dbReference type="ARBA" id="ARBA00022840"/>
    </source>
</evidence>
<evidence type="ECO:0000256" key="32">
    <source>
        <dbReference type="ARBA" id="ARBA00037878"/>
    </source>
</evidence>
<feature type="binding site" evidence="35">
    <location>
        <position position="477"/>
    </location>
    <ligand>
        <name>ATP</name>
        <dbReference type="ChEBI" id="CHEBI:30616"/>
    </ligand>
</feature>
<feature type="region of interest" description="Disordered" evidence="37">
    <location>
        <begin position="49"/>
        <end position="71"/>
    </location>
</feature>
<feature type="region of interest" description="Disordered" evidence="37">
    <location>
        <begin position="1203"/>
        <end position="1226"/>
    </location>
</feature>
<keyword evidence="25" id="KW-0325">Glycoprotein</keyword>
<dbReference type="GO" id="GO:0005524">
    <property type="term" value="F:ATP binding"/>
    <property type="evidence" value="ECO:0007669"/>
    <property type="project" value="UniProtKB-UniRule"/>
</dbReference>
<keyword evidence="17 34" id="KW-0547">Nucleotide-binding</keyword>
<dbReference type="GO" id="GO:0030665">
    <property type="term" value="C:clathrin-coated vesicle membrane"/>
    <property type="evidence" value="ECO:0007669"/>
    <property type="project" value="UniProtKB-SubCell"/>
</dbReference>
<dbReference type="FunFam" id="3.30.70.1230:FF:000001">
    <property type="entry name" value="Adenylate cyclase"/>
    <property type="match status" value="1"/>
</dbReference>
<gene>
    <name evidence="41" type="primary">adcy8</name>
</gene>
<comment type="catalytic activity">
    <reaction evidence="1 34">
        <text>ATP = 3',5'-cyclic AMP + diphosphate</text>
        <dbReference type="Rhea" id="RHEA:15389"/>
        <dbReference type="ChEBI" id="CHEBI:30616"/>
        <dbReference type="ChEBI" id="CHEBI:33019"/>
        <dbReference type="ChEBI" id="CHEBI:58165"/>
        <dbReference type="EC" id="4.6.1.1"/>
    </reaction>
</comment>
<evidence type="ECO:0000313" key="41">
    <source>
        <dbReference type="RefSeq" id="XP_034064093.1"/>
    </source>
</evidence>
<dbReference type="RefSeq" id="XP_034064093.1">
    <property type="nucleotide sequence ID" value="XM_034208202.1"/>
</dbReference>